<accession>A0A369ARN9</accession>
<dbReference type="Gene3D" id="3.40.50.300">
    <property type="entry name" value="P-loop containing nucleotide triphosphate hydrolases"/>
    <property type="match status" value="1"/>
</dbReference>
<keyword evidence="7" id="KW-1185">Reference proteome</keyword>
<dbReference type="InterPro" id="IPR013615">
    <property type="entry name" value="CbbQ_C"/>
</dbReference>
<dbReference type="SUPFAM" id="SSF52540">
    <property type="entry name" value="P-loop containing nucleoside triphosphate hydrolases"/>
    <property type="match status" value="1"/>
</dbReference>
<evidence type="ECO:0000259" key="5">
    <source>
        <dbReference type="Pfam" id="PF08406"/>
    </source>
</evidence>
<keyword evidence="3" id="KW-0067">ATP-binding</keyword>
<gene>
    <name evidence="6" type="ORF">DFR45_102410</name>
</gene>
<dbReference type="Pfam" id="PF08406">
    <property type="entry name" value="CbbQ_C"/>
    <property type="match status" value="1"/>
</dbReference>
<dbReference type="GO" id="GO:0016887">
    <property type="term" value="F:ATP hydrolysis activity"/>
    <property type="evidence" value="ECO:0007669"/>
    <property type="project" value="InterPro"/>
</dbReference>
<dbReference type="RefSeq" id="WP_241659343.1">
    <property type="nucleotide sequence ID" value="NZ_QPJU01000002.1"/>
</dbReference>
<dbReference type="Pfam" id="PF07728">
    <property type="entry name" value="AAA_5"/>
    <property type="match status" value="1"/>
</dbReference>
<feature type="domain" description="ATPase dynein-related AAA" evidence="4">
    <location>
        <begin position="41"/>
        <end position="175"/>
    </location>
</feature>
<sequence>MNLSETPADPLAAYRIAEQPYYRPSAREVALYEHAWRHRLPLLLKGPTGCGKTRFVEYMAWKLGRPLVTLACNEDMTAADLVGRYLLDTDGTRWHDGPLTLAVRHGAICYLDEVVEARQDTTVVIHPLTDARRMLPLDKKGELVHAHPDFQLIVSYNPGYQSSAKDLKPSTRQRFAALAFDYPPQEVETEIVAHEASITTELAARLVRLARRTRELRQQGLDEGVSTRMLIYAGQLMRDGVDPRDSCDMTMTQALTDDHDLAGALRALVDASFA</sequence>
<organism evidence="6 7">
    <name type="scientific">Extensimonas vulgaris</name>
    <dbReference type="NCBI Taxonomy" id="1031594"/>
    <lineage>
        <taxon>Bacteria</taxon>
        <taxon>Pseudomonadati</taxon>
        <taxon>Pseudomonadota</taxon>
        <taxon>Betaproteobacteria</taxon>
        <taxon>Burkholderiales</taxon>
        <taxon>Comamonadaceae</taxon>
        <taxon>Extensimonas</taxon>
    </lineage>
</organism>
<dbReference type="EMBL" id="QPJU01000002">
    <property type="protein sequence ID" value="RCX11008.1"/>
    <property type="molecule type" value="Genomic_DNA"/>
</dbReference>
<evidence type="ECO:0000313" key="6">
    <source>
        <dbReference type="EMBL" id="RCX11008.1"/>
    </source>
</evidence>
<evidence type="ECO:0000256" key="2">
    <source>
        <dbReference type="ARBA" id="ARBA00022741"/>
    </source>
</evidence>
<dbReference type="Proteomes" id="UP000252174">
    <property type="component" value="Unassembled WGS sequence"/>
</dbReference>
<evidence type="ECO:0000259" key="4">
    <source>
        <dbReference type="Pfam" id="PF07728"/>
    </source>
</evidence>
<dbReference type="InterPro" id="IPR027417">
    <property type="entry name" value="P-loop_NTPase"/>
</dbReference>
<protein>
    <submittedName>
        <fullName evidence="6">Nitric oxide reductase NorQ protein</fullName>
    </submittedName>
</protein>
<evidence type="ECO:0000256" key="1">
    <source>
        <dbReference type="ARBA" id="ARBA00009417"/>
    </source>
</evidence>
<proteinExistence type="inferred from homology"/>
<dbReference type="InterPro" id="IPR011704">
    <property type="entry name" value="ATPase_dyneun-rel_AAA"/>
</dbReference>
<comment type="similarity">
    <text evidence="1">Belongs to the CbbQ/NirQ/NorQ/GpvN family.</text>
</comment>
<dbReference type="PANTHER" id="PTHR42759:SF7">
    <property type="entry name" value="DENITRIFICATION REGULATORY PROTEIN NIRQ"/>
    <property type="match status" value="1"/>
</dbReference>
<dbReference type="PANTHER" id="PTHR42759">
    <property type="entry name" value="MOXR FAMILY PROTEIN"/>
    <property type="match status" value="1"/>
</dbReference>
<evidence type="ECO:0000313" key="7">
    <source>
        <dbReference type="Proteomes" id="UP000252174"/>
    </source>
</evidence>
<evidence type="ECO:0000256" key="3">
    <source>
        <dbReference type="ARBA" id="ARBA00022840"/>
    </source>
</evidence>
<dbReference type="InterPro" id="IPR050764">
    <property type="entry name" value="CbbQ/NirQ/NorQ/GpvN"/>
</dbReference>
<dbReference type="GO" id="GO:0005524">
    <property type="term" value="F:ATP binding"/>
    <property type="evidence" value="ECO:0007669"/>
    <property type="project" value="UniProtKB-KW"/>
</dbReference>
<comment type="caution">
    <text evidence="6">The sequence shown here is derived from an EMBL/GenBank/DDBJ whole genome shotgun (WGS) entry which is preliminary data.</text>
</comment>
<reference evidence="6 7" key="1">
    <citation type="submission" date="2018-07" db="EMBL/GenBank/DDBJ databases">
        <title>Genomic Encyclopedia of Type Strains, Phase IV (KMG-IV): sequencing the most valuable type-strain genomes for metagenomic binning, comparative biology and taxonomic classification.</title>
        <authorList>
            <person name="Goeker M."/>
        </authorList>
    </citation>
    <scope>NUCLEOTIDE SEQUENCE [LARGE SCALE GENOMIC DNA]</scope>
    <source>
        <strain evidence="6 7">DSM 100911</strain>
    </source>
</reference>
<dbReference type="AlphaFoldDB" id="A0A369ARN9"/>
<keyword evidence="2" id="KW-0547">Nucleotide-binding</keyword>
<name>A0A369ARN9_9BURK</name>
<feature type="domain" description="CbbQ/NirQ/NorQ C-terminal" evidence="5">
    <location>
        <begin position="188"/>
        <end position="271"/>
    </location>
</feature>